<name>A0ABV7P207_9PSEU</name>
<sequence length="251" mass="27173">MRPKHLPARDAVYADLVRRYHEDDEFAELVKAFAEGLGITMLAVTQQAGAIPVPREESPFELKFDEYAKRAALGGNRGVDKMLHGLAHLAVAALAFPRPDDLANTSYVGYVAVAEVDAVLRDACRVLEQRAVEADENQDPLDTAPDLERAWRAYARRPAAASTKDGRLAPDTTRAIIAKAVRFLADQGFLVFRNNESGGSYRTTARYQEQIREVAASAAFRELLDLGVVSVTDPSGSLAVTNGSGDGGTDV</sequence>
<dbReference type="Proteomes" id="UP001595645">
    <property type="component" value="Unassembled WGS sequence"/>
</dbReference>
<accession>A0ABV7P207</accession>
<keyword evidence="2" id="KW-1185">Reference proteome</keyword>
<evidence type="ECO:0000313" key="1">
    <source>
        <dbReference type="EMBL" id="MFC3453068.1"/>
    </source>
</evidence>
<gene>
    <name evidence="1" type="ORF">ACFOSH_26835</name>
</gene>
<organism evidence="1 2">
    <name type="scientific">Amycolatopsis speibonae</name>
    <dbReference type="NCBI Taxonomy" id="1450224"/>
    <lineage>
        <taxon>Bacteria</taxon>
        <taxon>Bacillati</taxon>
        <taxon>Actinomycetota</taxon>
        <taxon>Actinomycetes</taxon>
        <taxon>Pseudonocardiales</taxon>
        <taxon>Pseudonocardiaceae</taxon>
        <taxon>Amycolatopsis</taxon>
    </lineage>
</organism>
<dbReference type="EMBL" id="JBHRWK010000044">
    <property type="protein sequence ID" value="MFC3453068.1"/>
    <property type="molecule type" value="Genomic_DNA"/>
</dbReference>
<dbReference type="RefSeq" id="WP_378241921.1">
    <property type="nucleotide sequence ID" value="NZ_JBHRWK010000044.1"/>
</dbReference>
<reference evidence="2" key="1">
    <citation type="journal article" date="2019" name="Int. J. Syst. Evol. Microbiol.">
        <title>The Global Catalogue of Microorganisms (GCM) 10K type strain sequencing project: providing services to taxonomists for standard genome sequencing and annotation.</title>
        <authorList>
            <consortium name="The Broad Institute Genomics Platform"/>
            <consortium name="The Broad Institute Genome Sequencing Center for Infectious Disease"/>
            <person name="Wu L."/>
            <person name="Ma J."/>
        </authorList>
    </citation>
    <scope>NUCLEOTIDE SEQUENCE [LARGE SCALE GENOMIC DNA]</scope>
    <source>
        <strain evidence="2">CGMCC 4.7676</strain>
    </source>
</reference>
<evidence type="ECO:0000313" key="2">
    <source>
        <dbReference type="Proteomes" id="UP001595645"/>
    </source>
</evidence>
<comment type="caution">
    <text evidence="1">The sequence shown here is derived from an EMBL/GenBank/DDBJ whole genome shotgun (WGS) entry which is preliminary data.</text>
</comment>
<proteinExistence type="predicted"/>
<protein>
    <submittedName>
        <fullName evidence="1">Uncharacterized protein</fullName>
    </submittedName>
</protein>